<reference evidence="1 2" key="1">
    <citation type="journal article" date="2022" name="Plant J.">
        <title>Chromosome-level genome of Camellia lanceoleosa provides a valuable resource for understanding genome evolution and self-incompatibility.</title>
        <authorList>
            <person name="Gong W."/>
            <person name="Xiao S."/>
            <person name="Wang L."/>
            <person name="Liao Z."/>
            <person name="Chang Y."/>
            <person name="Mo W."/>
            <person name="Hu G."/>
            <person name="Li W."/>
            <person name="Zhao G."/>
            <person name="Zhu H."/>
            <person name="Hu X."/>
            <person name="Ji K."/>
            <person name="Xiang X."/>
            <person name="Song Q."/>
            <person name="Yuan D."/>
            <person name="Jin S."/>
            <person name="Zhang L."/>
        </authorList>
    </citation>
    <scope>NUCLEOTIDE SEQUENCE [LARGE SCALE GENOMIC DNA]</scope>
    <source>
        <strain evidence="1">SQ_2022a</strain>
    </source>
</reference>
<gene>
    <name evidence="1" type="ORF">LOK49_LG06G02490</name>
</gene>
<keyword evidence="2" id="KW-1185">Reference proteome</keyword>
<dbReference type="EMBL" id="CM045762">
    <property type="protein sequence ID" value="KAI8012381.1"/>
    <property type="molecule type" value="Genomic_DNA"/>
</dbReference>
<dbReference type="Proteomes" id="UP001060215">
    <property type="component" value="Chromosome 5"/>
</dbReference>
<name>A0ACC0HK12_9ERIC</name>
<comment type="caution">
    <text evidence="1">The sequence shown here is derived from an EMBL/GenBank/DDBJ whole genome shotgun (WGS) entry which is preliminary data.</text>
</comment>
<protein>
    <submittedName>
        <fullName evidence="1">UPF0481 protein</fullName>
    </submittedName>
</protein>
<evidence type="ECO:0000313" key="1">
    <source>
        <dbReference type="EMBL" id="KAI8012381.1"/>
    </source>
</evidence>
<evidence type="ECO:0000313" key="2">
    <source>
        <dbReference type="Proteomes" id="UP001060215"/>
    </source>
</evidence>
<proteinExistence type="predicted"/>
<sequence>MSEPSADHVLHIDARLAQLSPIPSECCIFRVHDRLRNEKQNAYEPEVVAIGPYHHGKKKLQPMEEYKLRILRQLLEQRNETSAERYIVAMQQLEKRARDFYAEPSSLDSNEFVEMMLLDSCFILMLLCTEGVTQLGGMDNFIFYLGHIKIDLVRDLMLFENQLPFFVLMKLFNMTKISDSNIIILSLEYFNAITPGNLVELPYENPEEDDIKHLLGLLHYCWCYEFHSMVSQRHVVILDRSMKSATELREAGIKFKKVVINRNLFDIRFVNGTMEIPYLIVDDTTEFVFRNLIAYEQYLPPSSMNYFTAYSNFMDYLVNTSNDVQILMDCGVIRNLLGDNEVVSTLLNKLVNNVYVSLICYEQVYHDVNKHCKGRCNVWLATLRQDYFNTPWALISFLAAVVLLLLTVVQTVCSVLSKAAATRAKLFSLPANFSYVGAKDGDSLEITEPPDRTIMKGYCSLAREKKGRV</sequence>
<accession>A0ACC0HK12</accession>
<organism evidence="1 2">
    <name type="scientific">Camellia lanceoleosa</name>
    <dbReference type="NCBI Taxonomy" id="1840588"/>
    <lineage>
        <taxon>Eukaryota</taxon>
        <taxon>Viridiplantae</taxon>
        <taxon>Streptophyta</taxon>
        <taxon>Embryophyta</taxon>
        <taxon>Tracheophyta</taxon>
        <taxon>Spermatophyta</taxon>
        <taxon>Magnoliopsida</taxon>
        <taxon>eudicotyledons</taxon>
        <taxon>Gunneridae</taxon>
        <taxon>Pentapetalae</taxon>
        <taxon>asterids</taxon>
        <taxon>Ericales</taxon>
        <taxon>Theaceae</taxon>
        <taxon>Camellia</taxon>
    </lineage>
</organism>